<evidence type="ECO:0000256" key="5">
    <source>
        <dbReference type="ARBA" id="ARBA00023295"/>
    </source>
</evidence>
<dbReference type="Proteomes" id="UP000184510">
    <property type="component" value="Unassembled WGS sequence"/>
</dbReference>
<dbReference type="GO" id="GO:0030203">
    <property type="term" value="P:glycosaminoglycan metabolic process"/>
    <property type="evidence" value="ECO:0007669"/>
    <property type="project" value="TreeGrafter"/>
</dbReference>
<comment type="catalytic activity">
    <reaction evidence="1">
        <text>Hydrolysis of terminal non-reducing N-acetyl-D-hexosamine residues in N-acetyl-beta-D-hexosaminides.</text>
        <dbReference type="EC" id="3.2.1.52"/>
    </reaction>
</comment>
<dbReference type="PANTHER" id="PTHR22600:SF57">
    <property type="entry name" value="BETA-N-ACETYLHEXOSAMINIDASE"/>
    <property type="match status" value="1"/>
</dbReference>
<feature type="domain" description="PA14" evidence="7">
    <location>
        <begin position="589"/>
        <end position="725"/>
    </location>
</feature>
<evidence type="ECO:0000259" key="7">
    <source>
        <dbReference type="PROSITE" id="PS51820"/>
    </source>
</evidence>
<dbReference type="GO" id="GO:0016020">
    <property type="term" value="C:membrane"/>
    <property type="evidence" value="ECO:0007669"/>
    <property type="project" value="TreeGrafter"/>
</dbReference>
<dbReference type="SUPFAM" id="SSF51445">
    <property type="entry name" value="(Trans)glycosidases"/>
    <property type="match status" value="1"/>
</dbReference>
<dbReference type="InterPro" id="IPR017853">
    <property type="entry name" value="GH"/>
</dbReference>
<dbReference type="Gene3D" id="3.30.379.10">
    <property type="entry name" value="Chitobiase/beta-hexosaminidase domain 2-like"/>
    <property type="match status" value="1"/>
</dbReference>
<comment type="similarity">
    <text evidence="2">Belongs to the glycosyl hydrolase 20 family.</text>
</comment>
<dbReference type="Gene3D" id="3.20.20.80">
    <property type="entry name" value="Glycosidases"/>
    <property type="match status" value="1"/>
</dbReference>
<dbReference type="AlphaFoldDB" id="A0A1M6LUP0"/>
<dbReference type="Pfam" id="PF13290">
    <property type="entry name" value="CHB_HEX_C_1"/>
    <property type="match status" value="1"/>
</dbReference>
<proteinExistence type="inferred from homology"/>
<dbReference type="Gene3D" id="2.60.120.260">
    <property type="entry name" value="Galactose-binding domain-like"/>
    <property type="match status" value="1"/>
</dbReference>
<dbReference type="SUPFAM" id="SSF55545">
    <property type="entry name" value="beta-N-acetylhexosaminidase-like domain"/>
    <property type="match status" value="1"/>
</dbReference>
<dbReference type="InterPro" id="IPR037524">
    <property type="entry name" value="PA14/GLEYA"/>
</dbReference>
<dbReference type="InterPro" id="IPR059177">
    <property type="entry name" value="GH29D-like_dom"/>
</dbReference>
<gene>
    <name evidence="8" type="ORF">SAMN02745181_2509</name>
</gene>
<dbReference type="STRING" id="1123071.SAMN02745181_2509"/>
<evidence type="ECO:0000256" key="6">
    <source>
        <dbReference type="PIRSR" id="PIRSR625705-1"/>
    </source>
</evidence>
<dbReference type="SMART" id="SM00758">
    <property type="entry name" value="PA14"/>
    <property type="match status" value="1"/>
</dbReference>
<dbReference type="InParanoid" id="A0A1M6LUP0"/>
<keyword evidence="5" id="KW-0326">Glycosidase</keyword>
<dbReference type="PRINTS" id="PR00738">
    <property type="entry name" value="GLHYDRLASE20"/>
</dbReference>
<dbReference type="InterPro" id="IPR007541">
    <property type="entry name" value="Uncharacterised_BSP"/>
</dbReference>
<evidence type="ECO:0000313" key="8">
    <source>
        <dbReference type="EMBL" id="SHJ74906.1"/>
    </source>
</evidence>
<organism evidence="8 9">
    <name type="scientific">Rubritalea squalenifaciens DSM 18772</name>
    <dbReference type="NCBI Taxonomy" id="1123071"/>
    <lineage>
        <taxon>Bacteria</taxon>
        <taxon>Pseudomonadati</taxon>
        <taxon>Verrucomicrobiota</taxon>
        <taxon>Verrucomicrobiia</taxon>
        <taxon>Verrucomicrobiales</taxon>
        <taxon>Rubritaleaceae</taxon>
        <taxon>Rubritalea</taxon>
    </lineage>
</organism>
<evidence type="ECO:0000256" key="4">
    <source>
        <dbReference type="ARBA" id="ARBA00022801"/>
    </source>
</evidence>
<dbReference type="PANTHER" id="PTHR22600">
    <property type="entry name" value="BETA-HEXOSAMINIDASE"/>
    <property type="match status" value="1"/>
</dbReference>
<evidence type="ECO:0000256" key="2">
    <source>
        <dbReference type="ARBA" id="ARBA00006285"/>
    </source>
</evidence>
<dbReference type="CDD" id="cd06563">
    <property type="entry name" value="GH20_chitobiase-like"/>
    <property type="match status" value="1"/>
</dbReference>
<dbReference type="GO" id="GO:0004563">
    <property type="term" value="F:beta-N-acetylhexosaminidase activity"/>
    <property type="evidence" value="ECO:0007669"/>
    <property type="project" value="UniProtKB-EC"/>
</dbReference>
<keyword evidence="9" id="KW-1185">Reference proteome</keyword>
<dbReference type="InterPro" id="IPR015883">
    <property type="entry name" value="Glyco_hydro_20_cat"/>
</dbReference>
<name>A0A1M6LUP0_9BACT</name>
<dbReference type="Gene3D" id="2.60.120.1560">
    <property type="match status" value="1"/>
</dbReference>
<accession>A0A1M6LUP0</accession>
<evidence type="ECO:0000256" key="1">
    <source>
        <dbReference type="ARBA" id="ARBA00001231"/>
    </source>
</evidence>
<evidence type="ECO:0000256" key="3">
    <source>
        <dbReference type="ARBA" id="ARBA00012663"/>
    </source>
</evidence>
<dbReference type="InterPro" id="IPR025705">
    <property type="entry name" value="Beta_hexosaminidase_sua/sub"/>
</dbReference>
<dbReference type="GO" id="GO:0005975">
    <property type="term" value="P:carbohydrate metabolic process"/>
    <property type="evidence" value="ECO:0007669"/>
    <property type="project" value="InterPro"/>
</dbReference>
<dbReference type="InterPro" id="IPR015882">
    <property type="entry name" value="HEX_bac_N"/>
</dbReference>
<feature type="active site" description="Proton donor" evidence="6">
    <location>
        <position position="316"/>
    </location>
</feature>
<protein>
    <recommendedName>
        <fullName evidence="3">beta-N-acetylhexosaminidase</fullName>
        <ecNumber evidence="3">3.2.1.52</ecNumber>
    </recommendedName>
</protein>
<dbReference type="EMBL" id="FQYR01000004">
    <property type="protein sequence ID" value="SHJ74906.1"/>
    <property type="molecule type" value="Genomic_DNA"/>
</dbReference>
<dbReference type="InterPro" id="IPR011658">
    <property type="entry name" value="PA14_dom"/>
</dbReference>
<dbReference type="Pfam" id="PF04450">
    <property type="entry name" value="BSP"/>
    <property type="match status" value="1"/>
</dbReference>
<keyword evidence="4" id="KW-0378">Hydrolase</keyword>
<dbReference type="Pfam" id="PF07691">
    <property type="entry name" value="PA14"/>
    <property type="match status" value="1"/>
</dbReference>
<dbReference type="Pfam" id="PF02838">
    <property type="entry name" value="Glyco_hydro_20b"/>
    <property type="match status" value="1"/>
</dbReference>
<reference evidence="8 9" key="1">
    <citation type="submission" date="2016-11" db="EMBL/GenBank/DDBJ databases">
        <authorList>
            <person name="Jaros S."/>
            <person name="Januszkiewicz K."/>
            <person name="Wedrychowicz H."/>
        </authorList>
    </citation>
    <scope>NUCLEOTIDE SEQUENCE [LARGE SCALE GENOMIC DNA]</scope>
    <source>
        <strain evidence="8 9">DSM 18772</strain>
    </source>
</reference>
<evidence type="ECO:0000313" key="9">
    <source>
        <dbReference type="Proteomes" id="UP000184510"/>
    </source>
</evidence>
<dbReference type="EC" id="3.2.1.52" evidence="3"/>
<sequence length="1073" mass="120974">MEAASITIIPQPQEVQESQKSFQLGTSLTIHSEAVDLAPLVDLCQETLNARFPVTHKGDTTKIRLLEATAHQKLGKEDYLLEISQSKGITITASSPAGHFYGFQSFLQLLPDELKQDATLPEVKIKDSPRFQWRGMHLDESRHFYGKDFVKKYIDLLAAYKMNVFHWHLIDDGGWRLEIKKYPKLTKLGGFRKGTAAGWRVTELEFPKSEQDLKSGDWYGGFYTQEDIKEIVAYAKLRNVRVIPEIEMPGHSLPAISAYPELACGGDLKDDGEGWTPSSQNSYCAGKEATYTFLEDVLTEVMALFPDEYIHIGGDEVIKKFWDQCPHCQAQMRKERIKNTNELQSYFIRRMEKYINAHNRHLIGWDEITHGGLAPNATVMFWIGMGAVPETVKKGHNVIMTPMSPCYFDYAYSSNSTERVYNWNPVPEEFMGSAYEKQFLGAQGNVWTEWMETSDRVEYMVMPRMIAMAETLWTSKDKKDLRSFKSRLTHHFSYLDHWDVNYRIPNPEPNATTHLFSESTSVTFQEPPKGFQIHYTTDGSEPTMDSPVYTTPIKVDKPLTVKSMMAKSDRHSEITAIHCSKFSPIKVSDLKPGLTAQYAEGKWKKVPDFATLSDVSSSVVQTPNLDIRKRNDNFACRFTGYIKIPQSGPYTFSLASDDGSLLRIGGNTIIDHDGPHGYSAKTGTVLLQTGIYPIDIGYLEVGGAERLDIKVTTPGGSTGDLPASILFHKEGALSTNTNLTTELPASGKHTASHIIDGNRGTYFWVARKVSKNETINLKLSTPIARGKTVVVHTGLPDGGDQFDNGVLEGSLDGKTWAVLAQETGGILAAKLTRPLKHFRLRATQDIPHWVAVREFEITDQSPLSVKTGKVRYKGTNHTIRLIGHMEGFEDLQPHFDEIASLYFDAWPKIIHLIDAPVHKTRTTVNIVFNDKIKHPAHAFGDTITMSSGHLRRNKSDAKGVFVHELTHIIQNHSGPGWFIEGVADYVRFKVINNDGWAKHNSQHINYNKPLGAYWASAAFLLYLEDKYQKPIVKTVSSSLRDKTYHEGIWKELTGHTLEELTTEYQKSNWKPTL</sequence>
<dbReference type="InterPro" id="IPR029018">
    <property type="entry name" value="Hex-like_dom2"/>
</dbReference>
<dbReference type="PROSITE" id="PS51820">
    <property type="entry name" value="PA14"/>
    <property type="match status" value="1"/>
</dbReference>
<dbReference type="Pfam" id="PF00728">
    <property type="entry name" value="Glyco_hydro_20"/>
    <property type="match status" value="1"/>
</dbReference>
<dbReference type="SUPFAM" id="SSF56988">
    <property type="entry name" value="Anthrax protective antigen"/>
    <property type="match status" value="1"/>
</dbReference>